<dbReference type="SMART" id="SM00729">
    <property type="entry name" value="Elp3"/>
    <property type="match status" value="1"/>
</dbReference>
<dbReference type="InterPro" id="IPR023404">
    <property type="entry name" value="rSAM_horseshoe"/>
</dbReference>
<evidence type="ECO:0000256" key="4">
    <source>
        <dbReference type="ARBA" id="ARBA00022691"/>
    </source>
</evidence>
<dbReference type="Proteomes" id="UP000516360">
    <property type="component" value="Chromosome"/>
</dbReference>
<dbReference type="RefSeq" id="WP_203472949.1">
    <property type="nucleotide sequence ID" value="NZ_AP022873.1"/>
</dbReference>
<evidence type="ECO:0000256" key="6">
    <source>
        <dbReference type="ARBA" id="ARBA00023004"/>
    </source>
</evidence>
<keyword evidence="7" id="KW-0411">Iron-sulfur</keyword>
<comment type="cofactor">
    <cofactor evidence="1">
        <name>[4Fe-4S] cluster</name>
        <dbReference type="ChEBI" id="CHEBI:49883"/>
    </cofactor>
</comment>
<dbReference type="Pfam" id="PF02310">
    <property type="entry name" value="B12-binding"/>
    <property type="match status" value="1"/>
</dbReference>
<dbReference type="InterPro" id="IPR058240">
    <property type="entry name" value="rSAM_sf"/>
</dbReference>
<evidence type="ECO:0000313" key="10">
    <source>
        <dbReference type="EMBL" id="BCB95456.1"/>
    </source>
</evidence>
<dbReference type="PANTHER" id="PTHR43409">
    <property type="entry name" value="ANAEROBIC MAGNESIUM-PROTOPORPHYRIN IX MONOMETHYL ESTER CYCLASE-RELATED"/>
    <property type="match status" value="1"/>
</dbReference>
<keyword evidence="2" id="KW-0489">Methyltransferase</keyword>
<dbReference type="Pfam" id="PF04055">
    <property type="entry name" value="Radical_SAM"/>
    <property type="match status" value="1"/>
</dbReference>
<feature type="domain" description="Radical SAM core" evidence="9">
    <location>
        <begin position="175"/>
        <end position="395"/>
    </location>
</feature>
<keyword evidence="4" id="KW-0949">S-adenosyl-L-methionine</keyword>
<dbReference type="CDD" id="cd02068">
    <property type="entry name" value="radical_SAM_B12_BD"/>
    <property type="match status" value="1"/>
</dbReference>
<dbReference type="GO" id="GO:0003824">
    <property type="term" value="F:catalytic activity"/>
    <property type="evidence" value="ECO:0007669"/>
    <property type="project" value="InterPro"/>
</dbReference>
<reference evidence="10 11" key="1">
    <citation type="submission" date="2020-03" db="EMBL/GenBank/DDBJ databases">
        <title>Complete genome sequences of two sulfur-disproportionating bacterial strains T55J and Mzg5.</title>
        <authorList>
            <person name="Umezawa K."/>
            <person name="Kojima H."/>
            <person name="Kato Y."/>
            <person name="Fukui M."/>
        </authorList>
    </citation>
    <scope>NUCLEOTIDE SEQUENCE [LARGE SCALE GENOMIC DNA]</scope>
    <source>
        <strain evidence="10 11">T55J</strain>
    </source>
</reference>
<dbReference type="SUPFAM" id="SSF52242">
    <property type="entry name" value="Cobalamin (vitamin B12)-binding domain"/>
    <property type="match status" value="1"/>
</dbReference>
<name>A0A7G1H048_9BACT</name>
<dbReference type="GO" id="GO:0005829">
    <property type="term" value="C:cytosol"/>
    <property type="evidence" value="ECO:0007669"/>
    <property type="project" value="TreeGrafter"/>
</dbReference>
<dbReference type="InterPro" id="IPR036724">
    <property type="entry name" value="Cobalamin-bd_sf"/>
</dbReference>
<dbReference type="SFLD" id="SFLDG01123">
    <property type="entry name" value="methyltransferase_(Class_B)"/>
    <property type="match status" value="1"/>
</dbReference>
<dbReference type="KEGG" id="dtp:JZK55_03780"/>
<dbReference type="GO" id="GO:0031419">
    <property type="term" value="F:cobalamin binding"/>
    <property type="evidence" value="ECO:0007669"/>
    <property type="project" value="InterPro"/>
</dbReference>
<keyword evidence="11" id="KW-1185">Reference proteome</keyword>
<dbReference type="Gene3D" id="3.80.30.20">
    <property type="entry name" value="tm_1862 like domain"/>
    <property type="match status" value="1"/>
</dbReference>
<dbReference type="SUPFAM" id="SSF102114">
    <property type="entry name" value="Radical SAM enzymes"/>
    <property type="match status" value="1"/>
</dbReference>
<dbReference type="CDD" id="cd01335">
    <property type="entry name" value="Radical_SAM"/>
    <property type="match status" value="1"/>
</dbReference>
<dbReference type="EMBL" id="AP022873">
    <property type="protein sequence ID" value="BCB95456.1"/>
    <property type="molecule type" value="Genomic_DNA"/>
</dbReference>
<dbReference type="GO" id="GO:0046872">
    <property type="term" value="F:metal ion binding"/>
    <property type="evidence" value="ECO:0007669"/>
    <property type="project" value="UniProtKB-KW"/>
</dbReference>
<accession>A0A7G1H048</accession>
<dbReference type="InterPro" id="IPR051198">
    <property type="entry name" value="BchE-like"/>
</dbReference>
<evidence type="ECO:0000256" key="7">
    <source>
        <dbReference type="ARBA" id="ARBA00023014"/>
    </source>
</evidence>
<evidence type="ECO:0000256" key="1">
    <source>
        <dbReference type="ARBA" id="ARBA00001966"/>
    </source>
</evidence>
<dbReference type="PROSITE" id="PS51332">
    <property type="entry name" value="B12_BINDING"/>
    <property type="match status" value="1"/>
</dbReference>
<evidence type="ECO:0000313" key="11">
    <source>
        <dbReference type="Proteomes" id="UP000516360"/>
    </source>
</evidence>
<keyword evidence="3" id="KW-0808">Transferase</keyword>
<sequence>MKIENISFIEVKSPGAHIYSKFPIPRLGSVLLSTILRKQGYNVRVFIEDIKEPDWSFIENSDIVCISTITSTAIRAYEVADRLRRIGITVIIGGAHPSFMPDEALEHADYVVRGEGDHTLAELIECIKNDRYSLESIQGISYRDESGNIIHNPSRPLLTDLDNLPEPDFSFVHGWKPTNVYPVSTSRGCPFDCKFCSVIQMFGRKYRFKSVEATIKELKHVASISKSTVFFVDDNFAANKERTKAILKGMIEEGIKIGSSAQVRTDIAKDTKLLGLMAEAKCDIVYIGFESINPKTLELYNKRQSVDEIVNCIKTVKEHGIKIHGMFVFGADTDDLDTIKATADFAIKLGIDTIQFMILTPLPGTPIFFEMRDANRLLHTDWSKYDAHHVVFKPAMMTPKTLQIKTLKAMKRFYSWKYIFKNFIKLDFYYAAIGFYGKMAVKEAMDRANEYLEKLEHKGMGKLSVKVSANG</sequence>
<feature type="domain" description="B12-binding" evidence="8">
    <location>
        <begin position="1"/>
        <end position="134"/>
    </location>
</feature>
<dbReference type="PANTHER" id="PTHR43409:SF7">
    <property type="entry name" value="BLL1977 PROTEIN"/>
    <property type="match status" value="1"/>
</dbReference>
<dbReference type="InterPro" id="IPR034466">
    <property type="entry name" value="Methyltransferase_Class_B"/>
</dbReference>
<evidence type="ECO:0000256" key="5">
    <source>
        <dbReference type="ARBA" id="ARBA00022723"/>
    </source>
</evidence>
<organism evidence="10 11">
    <name type="scientific">Dissulfurispira thermophila</name>
    <dbReference type="NCBI Taxonomy" id="2715679"/>
    <lineage>
        <taxon>Bacteria</taxon>
        <taxon>Pseudomonadati</taxon>
        <taxon>Nitrospirota</taxon>
        <taxon>Thermodesulfovibrionia</taxon>
        <taxon>Thermodesulfovibrionales</taxon>
        <taxon>Dissulfurispiraceae</taxon>
        <taxon>Dissulfurispira</taxon>
    </lineage>
</organism>
<evidence type="ECO:0000259" key="9">
    <source>
        <dbReference type="PROSITE" id="PS51918"/>
    </source>
</evidence>
<protein>
    <submittedName>
        <fullName evidence="10">B12-binding domain-containing radical SAM protein</fullName>
    </submittedName>
</protein>
<dbReference type="GO" id="GO:0051539">
    <property type="term" value="F:4 iron, 4 sulfur cluster binding"/>
    <property type="evidence" value="ECO:0007669"/>
    <property type="project" value="UniProtKB-KW"/>
</dbReference>
<dbReference type="SFLD" id="SFLDG01082">
    <property type="entry name" value="B12-binding_domain_containing"/>
    <property type="match status" value="1"/>
</dbReference>
<dbReference type="InterPro" id="IPR006638">
    <property type="entry name" value="Elp3/MiaA/NifB-like_rSAM"/>
</dbReference>
<dbReference type="Gene3D" id="3.40.50.280">
    <property type="entry name" value="Cobalamin-binding domain"/>
    <property type="match status" value="1"/>
</dbReference>
<dbReference type="InterPro" id="IPR006158">
    <property type="entry name" value="Cobalamin-bd"/>
</dbReference>
<dbReference type="PROSITE" id="PS51918">
    <property type="entry name" value="RADICAL_SAM"/>
    <property type="match status" value="1"/>
</dbReference>
<dbReference type="InterPro" id="IPR007197">
    <property type="entry name" value="rSAM"/>
</dbReference>
<evidence type="ECO:0000259" key="8">
    <source>
        <dbReference type="PROSITE" id="PS51332"/>
    </source>
</evidence>
<keyword evidence="6" id="KW-0408">Iron</keyword>
<evidence type="ECO:0000256" key="2">
    <source>
        <dbReference type="ARBA" id="ARBA00022603"/>
    </source>
</evidence>
<keyword evidence="5" id="KW-0479">Metal-binding</keyword>
<evidence type="ECO:0000256" key="3">
    <source>
        <dbReference type="ARBA" id="ARBA00022679"/>
    </source>
</evidence>
<gene>
    <name evidence="10" type="ORF">JZK55_03780</name>
</gene>
<proteinExistence type="predicted"/>
<dbReference type="AlphaFoldDB" id="A0A7G1H048"/>
<dbReference type="SFLD" id="SFLDS00029">
    <property type="entry name" value="Radical_SAM"/>
    <property type="match status" value="1"/>
</dbReference>